<evidence type="ECO:0000256" key="3">
    <source>
        <dbReference type="ARBA" id="ARBA00019387"/>
    </source>
</evidence>
<evidence type="ECO:0000313" key="9">
    <source>
        <dbReference type="EMBL" id="KAK8891924.1"/>
    </source>
</evidence>
<dbReference type="InterPro" id="IPR011990">
    <property type="entry name" value="TPR-like_helical_dom_sf"/>
</dbReference>
<evidence type="ECO:0000256" key="7">
    <source>
        <dbReference type="PROSITE-ProRule" id="PRU00339"/>
    </source>
</evidence>
<dbReference type="PROSITE" id="PS50005">
    <property type="entry name" value="TPR"/>
    <property type="match status" value="1"/>
</dbReference>
<evidence type="ECO:0000256" key="6">
    <source>
        <dbReference type="ARBA" id="ARBA00023273"/>
    </source>
</evidence>
<dbReference type="Gene3D" id="1.25.40.10">
    <property type="entry name" value="Tetratricopeptide repeat domain"/>
    <property type="match status" value="3"/>
</dbReference>
<dbReference type="Pfam" id="PF13432">
    <property type="entry name" value="TPR_16"/>
    <property type="match status" value="1"/>
</dbReference>
<dbReference type="EMBL" id="JAPFFF010000004">
    <property type="protein sequence ID" value="KAK8891924.1"/>
    <property type="molecule type" value="Genomic_DNA"/>
</dbReference>
<comment type="caution">
    <text evidence="9">The sequence shown here is derived from an EMBL/GenBank/DDBJ whole genome shotgun (WGS) entry which is preliminary data.</text>
</comment>
<evidence type="ECO:0000313" key="10">
    <source>
        <dbReference type="Proteomes" id="UP001470230"/>
    </source>
</evidence>
<keyword evidence="6" id="KW-0966">Cell projection</keyword>
<dbReference type="InterPro" id="IPR019734">
    <property type="entry name" value="TPR_rpt"/>
</dbReference>
<sequence>MIVGSIKKKQQPPPKKIEEFTPPPQESNEALILRFIESRDFSGASTFIDFLFDELGQTKTTDFLLWKAYALFHLGRYSDAIEVYENIMKAEPNDVINLFISSCYYYVSDFENAKLYADKGPTSDFRTRLQFHIAHKLNDEQELFQAHSQLVGTLENQLSLAAIHYMRTHYQDAIDIYQRLLIQHPEYIALHVYIAMCQYKLDKFEESNESVDQYLGINSDSAVALNLKSCDYLRLFDPEVAESQLLQIRKFSSSSYDFVESLVKHNLCIFHDGTDGFTILTPLASVLHEARYNLCILYMRENNPTEAFNLISEQFQPLDISEHLLKATVYLAMGQITADTGQIEEANSIFNEIGEMEVVKDTVPGRQALATSKFVVGEYEEVLRIFKTIETVLVDNDEFNYNKGMALAALSRWAEAERYFLLVKNATYTREIFYNSWLCRCYIKNKKPEAAWNLYSEATSTEDAKTLLEIISNDCFLSGDYYYSMRAYQILSQFELEPTYKEGMIASAAGVFRNILSRRDTPDKLQEVVAVLSEEPDAQQVLQIIVNYVETSGQFTDAY</sequence>
<dbReference type="PANTHER" id="PTHR14781">
    <property type="entry name" value="INTRAFLAGELLAR TRANSPORT PROTEIN 56"/>
    <property type="match status" value="1"/>
</dbReference>
<name>A0ABR2KLB1_9EUKA</name>
<evidence type="ECO:0000256" key="4">
    <source>
        <dbReference type="ARBA" id="ARBA00022737"/>
    </source>
</evidence>
<dbReference type="SUPFAM" id="SSF48452">
    <property type="entry name" value="TPR-like"/>
    <property type="match status" value="3"/>
</dbReference>
<feature type="compositionally biased region" description="Basic residues" evidence="8">
    <location>
        <begin position="1"/>
        <end position="10"/>
    </location>
</feature>
<accession>A0ABR2KLB1</accession>
<reference evidence="9 10" key="1">
    <citation type="submission" date="2024-04" db="EMBL/GenBank/DDBJ databases">
        <title>Tritrichomonas musculus Genome.</title>
        <authorList>
            <person name="Alves-Ferreira E."/>
            <person name="Grigg M."/>
            <person name="Lorenzi H."/>
            <person name="Galac M."/>
        </authorList>
    </citation>
    <scope>NUCLEOTIDE SEQUENCE [LARGE SCALE GENOMIC DNA]</scope>
    <source>
        <strain evidence="9 10">EAF2021</strain>
    </source>
</reference>
<keyword evidence="5 7" id="KW-0802">TPR repeat</keyword>
<evidence type="ECO:0000256" key="5">
    <source>
        <dbReference type="ARBA" id="ARBA00022803"/>
    </source>
</evidence>
<gene>
    <name evidence="9" type="ORF">M9Y10_029146</name>
</gene>
<keyword evidence="10" id="KW-1185">Reference proteome</keyword>
<evidence type="ECO:0000256" key="8">
    <source>
        <dbReference type="SAM" id="MobiDB-lite"/>
    </source>
</evidence>
<evidence type="ECO:0000256" key="2">
    <source>
        <dbReference type="ARBA" id="ARBA00007834"/>
    </source>
</evidence>
<keyword evidence="4" id="KW-0677">Repeat</keyword>
<proteinExistence type="inferred from homology"/>
<protein>
    <recommendedName>
        <fullName evidence="3">Intraflagellar transport protein 56</fullName>
    </recommendedName>
</protein>
<dbReference type="SMART" id="SM00028">
    <property type="entry name" value="TPR"/>
    <property type="match status" value="3"/>
</dbReference>
<comment type="similarity">
    <text evidence="2">Belongs to the IFT56 family.</text>
</comment>
<organism evidence="9 10">
    <name type="scientific">Tritrichomonas musculus</name>
    <dbReference type="NCBI Taxonomy" id="1915356"/>
    <lineage>
        <taxon>Eukaryota</taxon>
        <taxon>Metamonada</taxon>
        <taxon>Parabasalia</taxon>
        <taxon>Tritrichomonadida</taxon>
        <taxon>Tritrichomonadidae</taxon>
        <taxon>Tritrichomonas</taxon>
    </lineage>
</organism>
<feature type="repeat" description="TPR" evidence="7">
    <location>
        <begin position="61"/>
        <end position="94"/>
    </location>
</feature>
<comment type="subcellular location">
    <subcellularLocation>
        <location evidence="1">Cell projection</location>
        <location evidence="1">Cilium</location>
    </subcellularLocation>
</comment>
<dbReference type="Proteomes" id="UP001470230">
    <property type="component" value="Unassembled WGS sequence"/>
</dbReference>
<dbReference type="PANTHER" id="PTHR14781:SF0">
    <property type="entry name" value="INTRAFLAGELLAR TRANSPORT PROTEIN 56"/>
    <property type="match status" value="1"/>
</dbReference>
<feature type="region of interest" description="Disordered" evidence="8">
    <location>
        <begin position="1"/>
        <end position="23"/>
    </location>
</feature>
<evidence type="ECO:0000256" key="1">
    <source>
        <dbReference type="ARBA" id="ARBA00004138"/>
    </source>
</evidence>
<dbReference type="InterPro" id="IPR030511">
    <property type="entry name" value="TTC26"/>
</dbReference>